<dbReference type="EMBL" id="LIAE01005107">
    <property type="protein sequence ID" value="PAV93534.1"/>
    <property type="molecule type" value="Genomic_DNA"/>
</dbReference>
<accession>A0A2A2M517</accession>
<gene>
    <name evidence="1" type="ORF">WR25_19785</name>
</gene>
<keyword evidence="2" id="KW-1185">Reference proteome</keyword>
<evidence type="ECO:0000313" key="2">
    <source>
        <dbReference type="Proteomes" id="UP000218231"/>
    </source>
</evidence>
<dbReference type="AlphaFoldDB" id="A0A2A2M517"/>
<dbReference type="Proteomes" id="UP000218231">
    <property type="component" value="Unassembled WGS sequence"/>
</dbReference>
<reference evidence="1 2" key="1">
    <citation type="journal article" date="2017" name="Curr. Biol.">
        <title>Genome architecture and evolution of a unichromosomal asexual nematode.</title>
        <authorList>
            <person name="Fradin H."/>
            <person name="Zegar C."/>
            <person name="Gutwein M."/>
            <person name="Lucas J."/>
            <person name="Kovtun M."/>
            <person name="Corcoran D."/>
            <person name="Baugh L.R."/>
            <person name="Kiontke K."/>
            <person name="Gunsalus K."/>
            <person name="Fitch D.H."/>
            <person name="Piano F."/>
        </authorList>
    </citation>
    <scope>NUCLEOTIDE SEQUENCE [LARGE SCALE GENOMIC DNA]</scope>
    <source>
        <strain evidence="1">PF1309</strain>
    </source>
</reference>
<sequence>MGERAPAPHLPTVGSSSPFAEGALRLRREQVGLSQRVDRLELAAGFMLPEGPAIAGGGALERCAELVDRAAGAAVRQQAAVGADRHAEAALGVGEDRAGGSAAAMRSSAAAM</sequence>
<evidence type="ECO:0000313" key="1">
    <source>
        <dbReference type="EMBL" id="PAV93534.1"/>
    </source>
</evidence>
<comment type="caution">
    <text evidence="1">The sequence shown here is derived from an EMBL/GenBank/DDBJ whole genome shotgun (WGS) entry which is preliminary data.</text>
</comment>
<name>A0A2A2M517_9BILA</name>
<proteinExistence type="predicted"/>
<organism evidence="1 2">
    <name type="scientific">Diploscapter pachys</name>
    <dbReference type="NCBI Taxonomy" id="2018661"/>
    <lineage>
        <taxon>Eukaryota</taxon>
        <taxon>Metazoa</taxon>
        <taxon>Ecdysozoa</taxon>
        <taxon>Nematoda</taxon>
        <taxon>Chromadorea</taxon>
        <taxon>Rhabditida</taxon>
        <taxon>Rhabditina</taxon>
        <taxon>Rhabditomorpha</taxon>
        <taxon>Rhabditoidea</taxon>
        <taxon>Rhabditidae</taxon>
        <taxon>Diploscapter</taxon>
    </lineage>
</organism>
<protein>
    <submittedName>
        <fullName evidence="1">Uncharacterized protein</fullName>
    </submittedName>
</protein>